<organism evidence="1 2">
    <name type="scientific">Streptomyces boetiae</name>
    <dbReference type="NCBI Taxonomy" id="3075541"/>
    <lineage>
        <taxon>Bacteria</taxon>
        <taxon>Bacillati</taxon>
        <taxon>Actinomycetota</taxon>
        <taxon>Actinomycetes</taxon>
        <taxon>Kitasatosporales</taxon>
        <taxon>Streptomycetaceae</taxon>
        <taxon>Streptomyces</taxon>
    </lineage>
</organism>
<sequence>MPLDYLAVLHRTRDVVLCAAPDGRSFVVDWVRTNLLAGTAAAGVILPDGREVALAGRPAAVWAVMNLLASQGLSNPGPVLDLRRRGMSGLAGPPAEAVGMAVA</sequence>
<protein>
    <recommendedName>
        <fullName evidence="3">AMP-dependent synthetase/ligase domain-containing protein</fullName>
    </recommendedName>
</protein>
<proteinExistence type="predicted"/>
<dbReference type="EMBL" id="JAVREN010000056">
    <property type="protein sequence ID" value="MDT0310121.1"/>
    <property type="molecule type" value="Genomic_DNA"/>
</dbReference>
<reference evidence="2" key="1">
    <citation type="submission" date="2023-07" db="EMBL/GenBank/DDBJ databases">
        <title>30 novel species of actinomycetes from the DSMZ collection.</title>
        <authorList>
            <person name="Nouioui I."/>
        </authorList>
    </citation>
    <scope>NUCLEOTIDE SEQUENCE [LARGE SCALE GENOMIC DNA]</scope>
    <source>
        <strain evidence="2">DSM 44917</strain>
    </source>
</reference>
<evidence type="ECO:0008006" key="3">
    <source>
        <dbReference type="Google" id="ProtNLM"/>
    </source>
</evidence>
<keyword evidence="2" id="KW-1185">Reference proteome</keyword>
<name>A0ABU2LF56_9ACTN</name>
<comment type="caution">
    <text evidence="1">The sequence shown here is derived from an EMBL/GenBank/DDBJ whole genome shotgun (WGS) entry which is preliminary data.</text>
</comment>
<evidence type="ECO:0000313" key="2">
    <source>
        <dbReference type="Proteomes" id="UP001183388"/>
    </source>
</evidence>
<gene>
    <name evidence="1" type="ORF">RM780_24655</name>
</gene>
<dbReference type="Proteomes" id="UP001183388">
    <property type="component" value="Unassembled WGS sequence"/>
</dbReference>
<evidence type="ECO:0000313" key="1">
    <source>
        <dbReference type="EMBL" id="MDT0310121.1"/>
    </source>
</evidence>
<accession>A0ABU2LF56</accession>
<dbReference type="RefSeq" id="WP_311633093.1">
    <property type="nucleotide sequence ID" value="NZ_JAVREN010000056.1"/>
</dbReference>